<name>A0AAE0AF89_9ROSI</name>
<keyword evidence="1" id="KW-0175">Coiled coil</keyword>
<dbReference type="Proteomes" id="UP001281410">
    <property type="component" value="Unassembled WGS sequence"/>
</dbReference>
<organism evidence="3 4">
    <name type="scientific">Dipteronia sinensis</name>
    <dbReference type="NCBI Taxonomy" id="43782"/>
    <lineage>
        <taxon>Eukaryota</taxon>
        <taxon>Viridiplantae</taxon>
        <taxon>Streptophyta</taxon>
        <taxon>Embryophyta</taxon>
        <taxon>Tracheophyta</taxon>
        <taxon>Spermatophyta</taxon>
        <taxon>Magnoliopsida</taxon>
        <taxon>eudicotyledons</taxon>
        <taxon>Gunneridae</taxon>
        <taxon>Pentapetalae</taxon>
        <taxon>rosids</taxon>
        <taxon>malvids</taxon>
        <taxon>Sapindales</taxon>
        <taxon>Sapindaceae</taxon>
        <taxon>Hippocastanoideae</taxon>
        <taxon>Acereae</taxon>
        <taxon>Dipteronia</taxon>
    </lineage>
</organism>
<dbReference type="AlphaFoldDB" id="A0AAE0AF89"/>
<feature type="compositionally biased region" description="Basic and acidic residues" evidence="2">
    <location>
        <begin position="584"/>
        <end position="600"/>
    </location>
</feature>
<accession>A0AAE0AF89</accession>
<feature type="region of interest" description="Disordered" evidence="2">
    <location>
        <begin position="381"/>
        <end position="413"/>
    </location>
</feature>
<gene>
    <name evidence="3" type="ORF">Dsin_017565</name>
</gene>
<evidence type="ECO:0000313" key="3">
    <source>
        <dbReference type="EMBL" id="KAK3212859.1"/>
    </source>
</evidence>
<reference evidence="3" key="1">
    <citation type="journal article" date="2023" name="Plant J.">
        <title>Genome sequences and population genomics provide insights into the demographic history, inbreeding, and mutation load of two 'living fossil' tree species of Dipteronia.</title>
        <authorList>
            <person name="Feng Y."/>
            <person name="Comes H.P."/>
            <person name="Chen J."/>
            <person name="Zhu S."/>
            <person name="Lu R."/>
            <person name="Zhang X."/>
            <person name="Li P."/>
            <person name="Qiu J."/>
            <person name="Olsen K.M."/>
            <person name="Qiu Y."/>
        </authorList>
    </citation>
    <scope>NUCLEOTIDE SEQUENCE</scope>
    <source>
        <strain evidence="3">NBL</strain>
    </source>
</reference>
<dbReference type="EMBL" id="JANJYJ010000005">
    <property type="protein sequence ID" value="KAK3212859.1"/>
    <property type="molecule type" value="Genomic_DNA"/>
</dbReference>
<protein>
    <submittedName>
        <fullName evidence="3">Uncharacterized protein</fullName>
    </submittedName>
</protein>
<feature type="region of interest" description="Disordered" evidence="2">
    <location>
        <begin position="572"/>
        <end position="631"/>
    </location>
</feature>
<keyword evidence="4" id="KW-1185">Reference proteome</keyword>
<evidence type="ECO:0000256" key="1">
    <source>
        <dbReference type="SAM" id="Coils"/>
    </source>
</evidence>
<feature type="compositionally biased region" description="Low complexity" evidence="2">
    <location>
        <begin position="606"/>
        <end position="631"/>
    </location>
</feature>
<comment type="caution">
    <text evidence="3">The sequence shown here is derived from an EMBL/GenBank/DDBJ whole genome shotgun (WGS) entry which is preliminary data.</text>
</comment>
<proteinExistence type="predicted"/>
<feature type="compositionally biased region" description="Basic and acidic residues" evidence="2">
    <location>
        <begin position="397"/>
        <end position="407"/>
    </location>
</feature>
<evidence type="ECO:0000256" key="2">
    <source>
        <dbReference type="SAM" id="MobiDB-lite"/>
    </source>
</evidence>
<feature type="coiled-coil region" evidence="1">
    <location>
        <begin position="494"/>
        <end position="535"/>
    </location>
</feature>
<evidence type="ECO:0000313" key="4">
    <source>
        <dbReference type="Proteomes" id="UP001281410"/>
    </source>
</evidence>
<sequence>MSNDSLTSEPSFTWTNLGSKDDVGGIEVDSLDVGRQITVAKPTEIVIDSSRILESGVVCAIVQRDKSLEYIDVDDPSCSGRPLGILVGNNPGSVLTEADMDGIRTLYGIPESVILRAPNKHERADWDIPGWTCFYENNPRQGFRFHVPSLARRLLVYYDIAPGQLMSNSWRILISLSVLREKYNLPFGIGSLLLNYYLKEHVHEKGRYSLILRSNGKQIITDLITNDHRWKDTFFFAKGLLIDGPFGNEMYAYRRVWNCYELINAESKPRCDDAVSRKQRVLGIPTEKRSWKVLMAEGNLRPSTIWIHSTWNVPRTPYPLMKDLVSQFIISMKFTMPNPEEALRKQREAMAKRRTVALAKKKNVEEASKDKSIIPVVEQPLESSPEMNPLRPPKRWKTVEDKGKGKSIEGGSKGASTLVVRNKADLTSVTFPKEVSVFNEPGSFLKKSNDLLFSIDGDLLKGKTTNGMMDASLISTFQMQLDLKNRHLANRKKCSDLQKAKDSLKRDLESTVREKELVEEKVKALDTELAKSKKEIVDRDQKLANADAMCAARVDLFRQYLAREHTKWDPHAEITDWEEDERFEAEKSPGDGHDRPDTGSKDATAVDSLPLLDVVDPDQPTQDPAQDQANL</sequence>